<feature type="compositionally biased region" description="Basic and acidic residues" evidence="1">
    <location>
        <begin position="575"/>
        <end position="601"/>
    </location>
</feature>
<dbReference type="GO" id="GO:0005634">
    <property type="term" value="C:nucleus"/>
    <property type="evidence" value="ECO:0007669"/>
    <property type="project" value="TreeGrafter"/>
</dbReference>
<name>A0A9P6PSV9_9FUNG</name>
<feature type="compositionally biased region" description="Acidic residues" evidence="1">
    <location>
        <begin position="814"/>
        <end position="828"/>
    </location>
</feature>
<gene>
    <name evidence="2" type="ORF">BG011_006410</name>
</gene>
<proteinExistence type="predicted"/>
<feature type="compositionally biased region" description="Acidic residues" evidence="1">
    <location>
        <begin position="602"/>
        <end position="614"/>
    </location>
</feature>
<keyword evidence="3" id="KW-1185">Reference proteome</keyword>
<feature type="compositionally biased region" description="Basic and acidic residues" evidence="1">
    <location>
        <begin position="771"/>
        <end position="789"/>
    </location>
</feature>
<feature type="region of interest" description="Disordered" evidence="1">
    <location>
        <begin position="685"/>
        <end position="710"/>
    </location>
</feature>
<evidence type="ECO:0008006" key="4">
    <source>
        <dbReference type="Google" id="ProtNLM"/>
    </source>
</evidence>
<feature type="region of interest" description="Disordered" evidence="1">
    <location>
        <begin position="562"/>
        <end position="637"/>
    </location>
</feature>
<feature type="region of interest" description="Disordered" evidence="1">
    <location>
        <begin position="734"/>
        <end position="843"/>
    </location>
</feature>
<feature type="region of interest" description="Disordered" evidence="1">
    <location>
        <begin position="648"/>
        <end position="667"/>
    </location>
</feature>
<feature type="compositionally biased region" description="Acidic residues" evidence="1">
    <location>
        <begin position="562"/>
        <end position="574"/>
    </location>
</feature>
<dbReference type="PANTHER" id="PTHR13060:SF0">
    <property type="entry name" value="PROTEIN ECDYSONELESS HOMOLOG"/>
    <property type="match status" value="1"/>
</dbReference>
<accession>A0A9P6PSV9</accession>
<evidence type="ECO:0000313" key="3">
    <source>
        <dbReference type="Proteomes" id="UP000726737"/>
    </source>
</evidence>
<comment type="caution">
    <text evidence="2">The sequence shown here is derived from an EMBL/GenBank/DDBJ whole genome shotgun (WGS) entry which is preliminary data.</text>
</comment>
<organism evidence="2 3">
    <name type="scientific">Mortierella polycephala</name>
    <dbReference type="NCBI Taxonomy" id="41804"/>
    <lineage>
        <taxon>Eukaryota</taxon>
        <taxon>Fungi</taxon>
        <taxon>Fungi incertae sedis</taxon>
        <taxon>Mucoromycota</taxon>
        <taxon>Mortierellomycotina</taxon>
        <taxon>Mortierellomycetes</taxon>
        <taxon>Mortierellales</taxon>
        <taxon>Mortierellaceae</taxon>
        <taxon>Mortierella</taxon>
    </lineage>
</organism>
<dbReference type="PANTHER" id="PTHR13060">
    <property type="entry name" value="SGT1 PROTEIN HSGT1 SUPPRESSOR OF GCR2"/>
    <property type="match status" value="1"/>
</dbReference>
<dbReference type="AlphaFoldDB" id="A0A9P6PSV9"/>
<evidence type="ECO:0000256" key="1">
    <source>
        <dbReference type="SAM" id="MobiDB-lite"/>
    </source>
</evidence>
<reference evidence="2" key="1">
    <citation type="journal article" date="2020" name="Fungal Divers.">
        <title>Resolving the Mortierellaceae phylogeny through synthesis of multi-gene phylogenetics and phylogenomics.</title>
        <authorList>
            <person name="Vandepol N."/>
            <person name="Liber J."/>
            <person name="Desiro A."/>
            <person name="Na H."/>
            <person name="Kennedy M."/>
            <person name="Barry K."/>
            <person name="Grigoriev I.V."/>
            <person name="Miller A.N."/>
            <person name="O'Donnell K."/>
            <person name="Stajich J.E."/>
            <person name="Bonito G."/>
        </authorList>
    </citation>
    <scope>NUCLEOTIDE SEQUENCE</scope>
    <source>
        <strain evidence="2">KOD948</strain>
    </source>
</reference>
<sequence length="896" mass="99534">MDSSYPPRDQIQEQRRTLTEDTVSYAIFLQPNPNQNQQESLQLARTLISSIVTELAKDYIWHKDAFSLRIDSGQGALSSSQPCLRGETRFGDSLDDEWMIVFFLKEITSRIPGSIARVQDNDGEFLLIEAADHIPSWLDPDNSDNRVFIYEGDLHIIPIAITADEKKSFPSTIGTRSKPPKLQDALDIIRSSSSISSHQSPTLTTQANTEIQQAAFGPLMPDSEKQHFAIRKIQDQRHFARCQVPVEIARILKQRPELITRATEAFYTRDAVAMAVCSRMHKFLPSTASAPLSSSLALSSSSITRQLGKNRTPFVTTRICFTKTCYAQLMGQQFQPPKSWDGIVPPPNSDDADDPQKVKEAELGMKLTCGFEILCSPDYPGDFGFKIGEEIKLEDFPFATDDSWRTFKSNLNARGYFRTERPGSKEYQHLEETAKRQFLEYKTNQLRVDQGGAMGGFGSVSYHGHGYHPIQEIEHVLGTELTSNELEALVDEGSADNDSWMDVDLQTLEDMMRTRGLGGGASMDPEKPSKAGLDMQRMLDRFGEFIQEGEGGVEGAEFLDEQSDDEEMDDSDEEDKQHDSDEEYKPAPLLERDTTNHGQEQDEHEGDEDDDDMFASDYEERQTKKQTRKQGQTTGGVFLFDSGMMTFENGVSSESKSEAKTSASRGFEMDREKLKDVLLKTFGASSRVVPSKGDSSDEKSDGAGMEMDDQGLQEYMAALDAELSGTKVGQSFEKMPAAASTSTTASESSCAPAAAPKMDKGKGLLRPAKSAKPEKNLEELMKEYADRSRRGFSRQGPLPMPDKPFGFDPAAMAFEDDEDEGDEDEDEDGARVTEISAEEEEVEEVVDMELNLAKNLLESFKSQGGLPGPGGNLLSRLGIVLPRDEGSEDEDEKIVN</sequence>
<dbReference type="EMBL" id="JAAAJA010000464">
    <property type="protein sequence ID" value="KAG0253353.1"/>
    <property type="molecule type" value="Genomic_DNA"/>
</dbReference>
<protein>
    <recommendedName>
        <fullName evidence="4">SGT1-domain-containing protein</fullName>
    </recommendedName>
</protein>
<evidence type="ECO:0000313" key="2">
    <source>
        <dbReference type="EMBL" id="KAG0253353.1"/>
    </source>
</evidence>
<feature type="compositionally biased region" description="Low complexity" evidence="1">
    <location>
        <begin position="736"/>
        <end position="756"/>
    </location>
</feature>
<dbReference type="OrthoDB" id="27237at2759"/>
<dbReference type="InterPro" id="IPR010770">
    <property type="entry name" value="Ecd"/>
</dbReference>
<dbReference type="Pfam" id="PF07093">
    <property type="entry name" value="SGT1"/>
    <property type="match status" value="1"/>
</dbReference>
<dbReference type="Proteomes" id="UP000726737">
    <property type="component" value="Unassembled WGS sequence"/>
</dbReference>